<dbReference type="KEGG" id="apln:108742524"/>
<evidence type="ECO:0000256" key="2">
    <source>
        <dbReference type="SAM" id="MobiDB-lite"/>
    </source>
</evidence>
<feature type="coiled-coil region" evidence="1">
    <location>
        <begin position="732"/>
        <end position="766"/>
    </location>
</feature>
<proteinExistence type="predicted"/>
<name>A0A7F5RAT7_AGRPL</name>
<feature type="coiled-coil region" evidence="1">
    <location>
        <begin position="376"/>
        <end position="450"/>
    </location>
</feature>
<dbReference type="Proteomes" id="UP000192223">
    <property type="component" value="Unplaced"/>
</dbReference>
<keyword evidence="3" id="KW-1185">Reference proteome</keyword>
<organism evidence="3 4">
    <name type="scientific">Agrilus planipennis</name>
    <name type="common">Emerald ash borer</name>
    <name type="synonym">Agrilus marcopoli</name>
    <dbReference type="NCBI Taxonomy" id="224129"/>
    <lineage>
        <taxon>Eukaryota</taxon>
        <taxon>Metazoa</taxon>
        <taxon>Ecdysozoa</taxon>
        <taxon>Arthropoda</taxon>
        <taxon>Hexapoda</taxon>
        <taxon>Insecta</taxon>
        <taxon>Pterygota</taxon>
        <taxon>Neoptera</taxon>
        <taxon>Endopterygota</taxon>
        <taxon>Coleoptera</taxon>
        <taxon>Polyphaga</taxon>
        <taxon>Elateriformia</taxon>
        <taxon>Buprestoidea</taxon>
        <taxon>Buprestidae</taxon>
        <taxon>Agrilinae</taxon>
        <taxon>Agrilus</taxon>
    </lineage>
</organism>
<feature type="coiled-coil region" evidence="1">
    <location>
        <begin position="235"/>
        <end position="294"/>
    </location>
</feature>
<feature type="coiled-coil region" evidence="1">
    <location>
        <begin position="623"/>
        <end position="692"/>
    </location>
</feature>
<evidence type="ECO:0000256" key="1">
    <source>
        <dbReference type="SAM" id="Coils"/>
    </source>
</evidence>
<dbReference type="OrthoDB" id="6350415at2759"/>
<feature type="coiled-coil region" evidence="1">
    <location>
        <begin position="500"/>
        <end position="576"/>
    </location>
</feature>
<feature type="region of interest" description="Disordered" evidence="2">
    <location>
        <begin position="796"/>
        <end position="829"/>
    </location>
</feature>
<feature type="compositionally biased region" description="Low complexity" evidence="2">
    <location>
        <begin position="801"/>
        <end position="812"/>
    </location>
</feature>
<feature type="coiled-coil region" evidence="1">
    <location>
        <begin position="149"/>
        <end position="194"/>
    </location>
</feature>
<keyword evidence="1" id="KW-0175">Coiled coil</keyword>
<evidence type="ECO:0000313" key="4">
    <source>
        <dbReference type="RefSeq" id="XP_025833083.1"/>
    </source>
</evidence>
<evidence type="ECO:0000313" key="3">
    <source>
        <dbReference type="Proteomes" id="UP000192223"/>
    </source>
</evidence>
<accession>A0A7F5RAT7</accession>
<dbReference type="AlphaFoldDB" id="A0A7F5RAT7"/>
<feature type="coiled-coil region" evidence="1">
    <location>
        <begin position="3"/>
        <end position="120"/>
    </location>
</feature>
<protein>
    <submittedName>
        <fullName evidence="4">Restin homolog isoform X1</fullName>
    </submittedName>
</protein>
<dbReference type="InParanoid" id="A0A7F5RAT7"/>
<dbReference type="RefSeq" id="XP_025833083.1">
    <property type="nucleotide sequence ID" value="XM_025977298.1"/>
</dbReference>
<dbReference type="GeneID" id="108742524"/>
<sequence>MKKEFIEQTKKDFEEELKQLKSDNMTIKEKYETSLIELEKAIKEKEMREEKMKELGCAIQQCEEYQKKYEKGLAEIKKINREKEEHEKKIKELEQSLKGFEESKTKYAESVKEIDNLRAKATQATFEFQEELKLAGRKGQPDYTTNEEKENLRRKAMVALEANNNLQVQCLKKLEEKMKEIYILKRQIENLEGKELAARESNSNEERCLKEKEISNLKDCIKQLEGGQACTKLANESLQTMVNNYRKSVAELEETEKHLRTEISQQNITILNLQEALLAAKQELEEIRQKAAKEIYKRVKIMNSLYTDLVKVEEEYSSSSKECENLSVLLNNLRDDYLDLEVENFNHLQDIEMLDCLVLKYQQINKLNEQSMRAVVKKMKIEKQEYENVISYLKNEMAILSDQLQKLQHLLKIANTSNLDMENKTLAGNLIDAQAINNVLQEQLKVAETQLAYEMKMNKHYITLTEELQDKLSSETVKNHRIQQKVKEIQFQLEKSNSFVRSLENTVKDLESTIIIYERDLEMGRKREKQQDKEIEIYRKQLRDISDKFMDLDEKYKELEAELEIKNRSMLEKENKIKQDYEERERVRADLGQQLTYAKEELGGLRIEMNKTITAQNALRLENEKLKTQLNTLHVDRNSLEQQVVDRTQEVEQYLQEIQNLQADKETTEQKYKILKTELQGLQSAFDNLSKQYMNKAESLISLEMELVDTKSSHTQLCNESKKVVDNVRCWLEEQKEINLKLERNIKEKESTINKLKGEIRNLKCHLTLPNKLPTTYERRPTHPLIRTSLMQALSPTHPWSLGSQGSESSYSTNPAEGDEETATSDIDTTESWLYRVESMTEQLQRSNNYWKNRIHDHEYMVTRDQ</sequence>
<gene>
    <name evidence="4" type="primary">LOC108742524</name>
</gene>
<reference evidence="4" key="1">
    <citation type="submission" date="2025-08" db="UniProtKB">
        <authorList>
            <consortium name="RefSeq"/>
        </authorList>
    </citation>
    <scope>IDENTIFICATION</scope>
    <source>
        <tissue evidence="4">Entire body</tissue>
    </source>
</reference>